<evidence type="ECO:0000256" key="1">
    <source>
        <dbReference type="SAM" id="MobiDB-lite"/>
    </source>
</evidence>
<dbReference type="RefSeq" id="WP_168070291.1">
    <property type="nucleotide sequence ID" value="NZ_JAATJC010000001.1"/>
</dbReference>
<dbReference type="InterPro" id="IPR005183">
    <property type="entry name" value="DUF305_CopM-like"/>
</dbReference>
<feature type="region of interest" description="Disordered" evidence="1">
    <location>
        <begin position="52"/>
        <end position="72"/>
    </location>
</feature>
<evidence type="ECO:0000313" key="4">
    <source>
        <dbReference type="Proteomes" id="UP000558192"/>
    </source>
</evidence>
<dbReference type="InterPro" id="IPR012347">
    <property type="entry name" value="Ferritin-like"/>
</dbReference>
<proteinExistence type="predicted"/>
<dbReference type="AlphaFoldDB" id="A0A7X6BI67"/>
<accession>A0A7X6BI67</accession>
<reference evidence="3 4" key="1">
    <citation type="submission" date="2020-03" db="EMBL/GenBank/DDBJ databases">
        <title>Genomic Encyclopedia of Type Strains, Phase IV (KMG-IV): sequencing the most valuable type-strain genomes for metagenomic binning, comparative biology and taxonomic classification.</title>
        <authorList>
            <person name="Goeker M."/>
        </authorList>
    </citation>
    <scope>NUCLEOTIDE SEQUENCE [LARGE SCALE GENOMIC DNA]</scope>
    <source>
        <strain evidence="3 4">DSM 16846</strain>
    </source>
</reference>
<organism evidence="3 4">
    <name type="scientific">Sphingomonas kaistensis</name>
    <dbReference type="NCBI Taxonomy" id="298708"/>
    <lineage>
        <taxon>Bacteria</taxon>
        <taxon>Pseudomonadati</taxon>
        <taxon>Pseudomonadota</taxon>
        <taxon>Alphaproteobacteria</taxon>
        <taxon>Sphingomonadales</taxon>
        <taxon>Sphingomonadaceae</taxon>
        <taxon>Sphingomonas</taxon>
    </lineage>
</organism>
<evidence type="ECO:0000313" key="3">
    <source>
        <dbReference type="EMBL" id="NJC06832.1"/>
    </source>
</evidence>
<name>A0A7X6BI67_9SPHN</name>
<feature type="compositionally biased region" description="Low complexity" evidence="1">
    <location>
        <begin position="60"/>
        <end position="71"/>
    </location>
</feature>
<gene>
    <name evidence="3" type="ORF">GGQ97_002625</name>
</gene>
<dbReference type="Gene3D" id="1.20.1260.10">
    <property type="match status" value="1"/>
</dbReference>
<evidence type="ECO:0000259" key="2">
    <source>
        <dbReference type="Pfam" id="PF03713"/>
    </source>
</evidence>
<comment type="caution">
    <text evidence="3">The sequence shown here is derived from an EMBL/GenBank/DDBJ whole genome shotgun (WGS) entry which is preliminary data.</text>
</comment>
<dbReference type="EMBL" id="JAATJC010000001">
    <property type="protein sequence ID" value="NJC06832.1"/>
    <property type="molecule type" value="Genomic_DNA"/>
</dbReference>
<sequence length="90" mass="10152">MKSMIPHHSIAINNSREADLRDPRVRYFADRIRRDQAKEIAEMKLLIADIEQNGRRGDQPLPAGPAELLPAGRDEAASLLKGQLLEREPL</sequence>
<dbReference type="Pfam" id="PF03713">
    <property type="entry name" value="DUF305"/>
    <property type="match status" value="1"/>
</dbReference>
<protein>
    <recommendedName>
        <fullName evidence="2">DUF305 domain-containing protein</fullName>
    </recommendedName>
</protein>
<dbReference type="Proteomes" id="UP000558192">
    <property type="component" value="Unassembled WGS sequence"/>
</dbReference>
<feature type="domain" description="DUF305" evidence="2">
    <location>
        <begin position="2"/>
        <end position="53"/>
    </location>
</feature>
<keyword evidence="4" id="KW-1185">Reference proteome</keyword>